<organism evidence="1 2">
    <name type="scientific">Dissostichus mawsoni</name>
    <name type="common">Antarctic cod</name>
    <dbReference type="NCBI Taxonomy" id="36200"/>
    <lineage>
        <taxon>Eukaryota</taxon>
        <taxon>Metazoa</taxon>
        <taxon>Chordata</taxon>
        <taxon>Craniata</taxon>
        <taxon>Vertebrata</taxon>
        <taxon>Euteleostomi</taxon>
        <taxon>Actinopterygii</taxon>
        <taxon>Neopterygii</taxon>
        <taxon>Teleostei</taxon>
        <taxon>Neoteleostei</taxon>
        <taxon>Acanthomorphata</taxon>
        <taxon>Eupercaria</taxon>
        <taxon>Perciformes</taxon>
        <taxon>Notothenioidei</taxon>
        <taxon>Nototheniidae</taxon>
        <taxon>Dissostichus</taxon>
    </lineage>
</organism>
<sequence length="64" mass="6888">MWLSEGKHGVVPVCLEGLGLPRTGGLLPVLRGAGPLGEQHEEKKVAVVLQNRSSVWSWAEGNTR</sequence>
<reference evidence="1 2" key="1">
    <citation type="submission" date="2020-03" db="EMBL/GenBank/DDBJ databases">
        <title>Dissostichus mawsoni Genome sequencing and assembly.</title>
        <authorList>
            <person name="Park H."/>
        </authorList>
    </citation>
    <scope>NUCLEOTIDE SEQUENCE [LARGE SCALE GENOMIC DNA]</scope>
    <source>
        <strain evidence="1">DM0001</strain>
        <tissue evidence="1">Muscle</tissue>
    </source>
</reference>
<comment type="caution">
    <text evidence="1">The sequence shown here is derived from an EMBL/GenBank/DDBJ whole genome shotgun (WGS) entry which is preliminary data.</text>
</comment>
<name>A0A7J5X8K3_DISMA</name>
<dbReference type="EMBL" id="JAAKFY010000027">
    <property type="protein sequence ID" value="KAF3833251.1"/>
    <property type="molecule type" value="Genomic_DNA"/>
</dbReference>
<evidence type="ECO:0000313" key="1">
    <source>
        <dbReference type="EMBL" id="KAF3833251.1"/>
    </source>
</evidence>
<dbReference type="Proteomes" id="UP000518266">
    <property type="component" value="Unassembled WGS sequence"/>
</dbReference>
<keyword evidence="2" id="KW-1185">Reference proteome</keyword>
<evidence type="ECO:0000313" key="2">
    <source>
        <dbReference type="Proteomes" id="UP000518266"/>
    </source>
</evidence>
<accession>A0A7J5X8K3</accession>
<protein>
    <submittedName>
        <fullName evidence="1">Uncharacterized protein</fullName>
    </submittedName>
</protein>
<dbReference type="AlphaFoldDB" id="A0A7J5X8K3"/>
<gene>
    <name evidence="1" type="ORF">F7725_026916</name>
</gene>
<proteinExistence type="predicted"/>